<dbReference type="AlphaFoldDB" id="A0AAD2E8R5"/>
<evidence type="ECO:0000313" key="2">
    <source>
        <dbReference type="Proteomes" id="UP000834106"/>
    </source>
</evidence>
<sequence length="185" mass="20601">MGDSAVTSHSSMASATPKVSDLTQFVFVKLGALDYLAWVYQFPSLLQSNDLLGLIDGFNSSHPKFVDALARLAGTINPAFVLWKRRDAALSLVGLYLHWKNLWWLQCIAYALLRKPGSLWQGRKKSSTFSKPCMAADSSQPCTTQALSSTSHLAPGCSDCPYQTCGRENHHTLDYFRRYDYAFHG</sequence>
<dbReference type="Proteomes" id="UP000834106">
    <property type="component" value="Chromosome 16"/>
</dbReference>
<keyword evidence="2" id="KW-1185">Reference proteome</keyword>
<evidence type="ECO:0000313" key="1">
    <source>
        <dbReference type="EMBL" id="CAI9778946.1"/>
    </source>
</evidence>
<gene>
    <name evidence="1" type="ORF">FPE_LOCUS26376</name>
</gene>
<dbReference type="EMBL" id="OU503051">
    <property type="protein sequence ID" value="CAI9778946.1"/>
    <property type="molecule type" value="Genomic_DNA"/>
</dbReference>
<proteinExistence type="predicted"/>
<organism evidence="1 2">
    <name type="scientific">Fraxinus pennsylvanica</name>
    <dbReference type="NCBI Taxonomy" id="56036"/>
    <lineage>
        <taxon>Eukaryota</taxon>
        <taxon>Viridiplantae</taxon>
        <taxon>Streptophyta</taxon>
        <taxon>Embryophyta</taxon>
        <taxon>Tracheophyta</taxon>
        <taxon>Spermatophyta</taxon>
        <taxon>Magnoliopsida</taxon>
        <taxon>eudicotyledons</taxon>
        <taxon>Gunneridae</taxon>
        <taxon>Pentapetalae</taxon>
        <taxon>asterids</taxon>
        <taxon>lamiids</taxon>
        <taxon>Lamiales</taxon>
        <taxon>Oleaceae</taxon>
        <taxon>Oleeae</taxon>
        <taxon>Fraxinus</taxon>
    </lineage>
</organism>
<accession>A0AAD2E8R5</accession>
<name>A0AAD2E8R5_9LAMI</name>
<protein>
    <submittedName>
        <fullName evidence="1">Uncharacterized protein</fullName>
    </submittedName>
</protein>
<reference evidence="1" key="1">
    <citation type="submission" date="2023-05" db="EMBL/GenBank/DDBJ databases">
        <authorList>
            <person name="Huff M."/>
        </authorList>
    </citation>
    <scope>NUCLEOTIDE SEQUENCE</scope>
</reference>